<dbReference type="PANTHER" id="PTHR45947">
    <property type="entry name" value="SULFOQUINOVOSYL TRANSFERASE SQD2"/>
    <property type="match status" value="1"/>
</dbReference>
<dbReference type="InterPro" id="IPR001296">
    <property type="entry name" value="Glyco_trans_1"/>
</dbReference>
<dbReference type="CDD" id="cd03808">
    <property type="entry name" value="GT4_CapM-like"/>
    <property type="match status" value="1"/>
</dbReference>
<keyword evidence="4" id="KW-1185">Reference proteome</keyword>
<accession>A0A944CPQ1</accession>
<dbReference type="Pfam" id="PF00534">
    <property type="entry name" value="Glycos_transf_1"/>
    <property type="match status" value="1"/>
</dbReference>
<feature type="domain" description="Glycosyl transferase family 1" evidence="1">
    <location>
        <begin position="189"/>
        <end position="346"/>
    </location>
</feature>
<dbReference type="GO" id="GO:0016757">
    <property type="term" value="F:glycosyltransferase activity"/>
    <property type="evidence" value="ECO:0007669"/>
    <property type="project" value="InterPro"/>
</dbReference>
<sequence length="367" mass="42640">MRKKVLIICETVSGGVRKHIVNLLQYLSPERFEVAIAYGEKRADQIFMNFAHENKERYRFYPVSALVREVRVLKDLKATWQLKKIMSEFQPDIIHCHSSKAGGAGRLAALFYRRKKIIYTPHGYIMQYPYISERKKRFYGLLERFLGRFTDYTINVSKGEQAVGLRHNVFHSHKSVIIYNGVEEREVPDQRIKKKIVIGTLARFDQSKDPEAFLEIAKAVVGGNPNVEVWYAGDGEYFKEEFLETIEHFPRVKYCGFLSSTDQFLNEIDLYLSTSLHEALPYSVIEAMAMRKPVVATNVDGNNELVIHEYNGFLFTPGQVDEAVCYLEKLVNDPSTACKFQENSYQLFKEKFHIQAMINRLEELYEK</sequence>
<dbReference type="InterPro" id="IPR050194">
    <property type="entry name" value="Glycosyltransferase_grp1"/>
</dbReference>
<dbReference type="PANTHER" id="PTHR45947:SF3">
    <property type="entry name" value="SULFOQUINOVOSYL TRANSFERASE SQD2"/>
    <property type="match status" value="1"/>
</dbReference>
<feature type="domain" description="Glycosyltransferase subfamily 4-like N-terminal" evidence="2">
    <location>
        <begin position="14"/>
        <end position="183"/>
    </location>
</feature>
<proteinExistence type="predicted"/>
<dbReference type="SUPFAM" id="SSF53756">
    <property type="entry name" value="UDP-Glycosyltransferase/glycogen phosphorylase"/>
    <property type="match status" value="1"/>
</dbReference>
<evidence type="ECO:0000313" key="4">
    <source>
        <dbReference type="Proteomes" id="UP000761411"/>
    </source>
</evidence>
<gene>
    <name evidence="3" type="ORF">DYI25_19285</name>
</gene>
<dbReference type="Gene3D" id="3.40.50.2000">
    <property type="entry name" value="Glycogen Phosphorylase B"/>
    <property type="match status" value="2"/>
</dbReference>
<dbReference type="EMBL" id="QTKX01000003">
    <property type="protein sequence ID" value="MBS8266570.1"/>
    <property type="molecule type" value="Genomic_DNA"/>
</dbReference>
<dbReference type="AlphaFoldDB" id="A0A944CPQ1"/>
<dbReference type="Pfam" id="PF13439">
    <property type="entry name" value="Glyco_transf_4"/>
    <property type="match status" value="1"/>
</dbReference>
<comment type="caution">
    <text evidence="3">The sequence shown here is derived from an EMBL/GenBank/DDBJ whole genome shotgun (WGS) entry which is preliminary data.</text>
</comment>
<reference evidence="3 4" key="1">
    <citation type="journal article" date="2021" name="Microorganisms">
        <title>Bacterial Dimethylsulfoniopropionate Biosynthesis in the East China Sea.</title>
        <authorList>
            <person name="Liu J."/>
            <person name="Zhang Y."/>
            <person name="Liu J."/>
            <person name="Zhong H."/>
            <person name="Williams B.T."/>
            <person name="Zheng Y."/>
            <person name="Curson A.R.J."/>
            <person name="Sun C."/>
            <person name="Sun H."/>
            <person name="Song D."/>
            <person name="Wagner Mackenzie B."/>
            <person name="Bermejo Martinez A."/>
            <person name="Todd J.D."/>
            <person name="Zhang X.H."/>
        </authorList>
    </citation>
    <scope>NUCLEOTIDE SEQUENCE [LARGE SCALE GENOMIC DNA]</scope>
    <source>
        <strain evidence="3 4">ESS08</strain>
    </source>
</reference>
<evidence type="ECO:0000259" key="2">
    <source>
        <dbReference type="Pfam" id="PF13439"/>
    </source>
</evidence>
<name>A0A944CPQ1_9BACI</name>
<evidence type="ECO:0000259" key="1">
    <source>
        <dbReference type="Pfam" id="PF00534"/>
    </source>
</evidence>
<evidence type="ECO:0000313" key="3">
    <source>
        <dbReference type="EMBL" id="MBS8266570.1"/>
    </source>
</evidence>
<organism evidence="3 4">
    <name type="scientific">Mesobacillus boroniphilus</name>
    <dbReference type="NCBI Taxonomy" id="308892"/>
    <lineage>
        <taxon>Bacteria</taxon>
        <taxon>Bacillati</taxon>
        <taxon>Bacillota</taxon>
        <taxon>Bacilli</taxon>
        <taxon>Bacillales</taxon>
        <taxon>Bacillaceae</taxon>
        <taxon>Mesobacillus</taxon>
    </lineage>
</organism>
<dbReference type="InterPro" id="IPR028098">
    <property type="entry name" value="Glyco_trans_4-like_N"/>
</dbReference>
<dbReference type="Proteomes" id="UP000761411">
    <property type="component" value="Unassembled WGS sequence"/>
</dbReference>
<dbReference type="RefSeq" id="WP_213371980.1">
    <property type="nucleotide sequence ID" value="NZ_QTKX01000003.1"/>
</dbReference>
<protein>
    <submittedName>
        <fullName evidence="3">Glycosyltransferase family 1 protein</fullName>
    </submittedName>
</protein>